<accession>A0A183B063</accession>
<dbReference type="Gene3D" id="3.90.70.10">
    <property type="entry name" value="Cysteine proteinases"/>
    <property type="match status" value="1"/>
</dbReference>
<evidence type="ECO:0000259" key="1">
    <source>
        <dbReference type="PROSITE" id="PS51283"/>
    </source>
</evidence>
<dbReference type="InterPro" id="IPR038765">
    <property type="entry name" value="Papain-like_cys_pep_sf"/>
</dbReference>
<dbReference type="GO" id="GO:0016579">
    <property type="term" value="P:protein deubiquitination"/>
    <property type="evidence" value="ECO:0007669"/>
    <property type="project" value="InterPro"/>
</dbReference>
<dbReference type="PROSITE" id="PS51283">
    <property type="entry name" value="DUSP"/>
    <property type="match status" value="1"/>
</dbReference>
<feature type="domain" description="DUSP" evidence="1">
    <location>
        <begin position="1"/>
        <end position="107"/>
    </location>
</feature>
<dbReference type="WBParaSite" id="ECPE_0001263401-mRNA-1">
    <property type="protein sequence ID" value="ECPE_0001263401-mRNA-1"/>
    <property type="gene ID" value="ECPE_0001263401"/>
</dbReference>
<dbReference type="Pfam" id="PF00443">
    <property type="entry name" value="UCH"/>
    <property type="match status" value="1"/>
</dbReference>
<organism evidence="2">
    <name type="scientific">Echinostoma caproni</name>
    <dbReference type="NCBI Taxonomy" id="27848"/>
    <lineage>
        <taxon>Eukaryota</taxon>
        <taxon>Metazoa</taxon>
        <taxon>Spiralia</taxon>
        <taxon>Lophotrochozoa</taxon>
        <taxon>Platyhelminthes</taxon>
        <taxon>Trematoda</taxon>
        <taxon>Digenea</taxon>
        <taxon>Plagiorchiida</taxon>
        <taxon>Echinostomata</taxon>
        <taxon>Echinostomatoidea</taxon>
        <taxon>Echinostomatidae</taxon>
        <taxon>Echinostoma</taxon>
    </lineage>
</organism>
<dbReference type="GO" id="GO:0004843">
    <property type="term" value="F:cysteine-type deubiquitinase activity"/>
    <property type="evidence" value="ECO:0007669"/>
    <property type="project" value="InterPro"/>
</dbReference>
<dbReference type="SUPFAM" id="SSF143791">
    <property type="entry name" value="DUSP-like"/>
    <property type="match status" value="1"/>
</dbReference>
<dbReference type="Gene3D" id="3.30.2230.10">
    <property type="entry name" value="DUSP-like"/>
    <property type="match status" value="1"/>
</dbReference>
<proteinExistence type="predicted"/>
<dbReference type="SUPFAM" id="SSF54001">
    <property type="entry name" value="Cysteine proteinases"/>
    <property type="match status" value="1"/>
</dbReference>
<sequence length="263" mass="30476">LLRQKEKIDEFLKLPVEGRAWYVIDFQWWNKWCTYIESVTNEESLDLASDDYPGEIDNTALLSDDGKLKPNLLREQDITLIPEEAWNTFVQYYGCVHTDTSVFRRTSIQTPTGRYVVEIYPPCFTFRDVDTEKEYFEGTYSEAQTIGELKAIVKKNLKLDNSTNVHLFVGDPLEELSEDDATIGEASLERQKREIAVIANQFSGYAQHDSHELLVFLLDGLHEDLNRVKDKPYIEFKDAGNRPDEVCFSSFMKFPTVKFQLNC</sequence>
<dbReference type="InterPro" id="IPR001394">
    <property type="entry name" value="Peptidase_C19_UCH"/>
</dbReference>
<name>A0A183B063_9TREM</name>
<protein>
    <submittedName>
        <fullName evidence="2">DUSP domain-containing protein</fullName>
    </submittedName>
</protein>
<evidence type="ECO:0000313" key="2">
    <source>
        <dbReference type="WBParaSite" id="ECPE_0001263401-mRNA-1"/>
    </source>
</evidence>
<dbReference type="SMART" id="SM00695">
    <property type="entry name" value="DUSP"/>
    <property type="match status" value="1"/>
</dbReference>
<dbReference type="InterPro" id="IPR035927">
    <property type="entry name" value="DUSP-like_sf"/>
</dbReference>
<dbReference type="Pfam" id="PF06337">
    <property type="entry name" value="DUSP"/>
    <property type="match status" value="1"/>
</dbReference>
<dbReference type="AlphaFoldDB" id="A0A183B063"/>
<reference evidence="2" key="1">
    <citation type="submission" date="2016-06" db="UniProtKB">
        <authorList>
            <consortium name="WormBaseParasite"/>
        </authorList>
    </citation>
    <scope>IDENTIFICATION</scope>
</reference>
<dbReference type="InterPro" id="IPR006615">
    <property type="entry name" value="Pept_C19_DUSP"/>
</dbReference>